<protein>
    <submittedName>
        <fullName evidence="1">Uncharacterized protein</fullName>
    </submittedName>
</protein>
<organism evidence="1 2">
    <name type="scientific">Caerostris darwini</name>
    <dbReference type="NCBI Taxonomy" id="1538125"/>
    <lineage>
        <taxon>Eukaryota</taxon>
        <taxon>Metazoa</taxon>
        <taxon>Ecdysozoa</taxon>
        <taxon>Arthropoda</taxon>
        <taxon>Chelicerata</taxon>
        <taxon>Arachnida</taxon>
        <taxon>Araneae</taxon>
        <taxon>Araneomorphae</taxon>
        <taxon>Entelegynae</taxon>
        <taxon>Araneoidea</taxon>
        <taxon>Araneidae</taxon>
        <taxon>Caerostris</taxon>
    </lineage>
</organism>
<evidence type="ECO:0000313" key="1">
    <source>
        <dbReference type="EMBL" id="GIY36666.1"/>
    </source>
</evidence>
<gene>
    <name evidence="1" type="ORF">CDAR_373031</name>
</gene>
<comment type="caution">
    <text evidence="1">The sequence shown here is derived from an EMBL/GenBank/DDBJ whole genome shotgun (WGS) entry which is preliminary data.</text>
</comment>
<dbReference type="EMBL" id="BPLQ01008337">
    <property type="protein sequence ID" value="GIY36666.1"/>
    <property type="molecule type" value="Genomic_DNA"/>
</dbReference>
<keyword evidence="2" id="KW-1185">Reference proteome</keyword>
<proteinExistence type="predicted"/>
<reference evidence="1 2" key="1">
    <citation type="submission" date="2021-06" db="EMBL/GenBank/DDBJ databases">
        <title>Caerostris darwini draft genome.</title>
        <authorList>
            <person name="Kono N."/>
            <person name="Arakawa K."/>
        </authorList>
    </citation>
    <scope>NUCLEOTIDE SEQUENCE [LARGE SCALE GENOMIC DNA]</scope>
</reference>
<evidence type="ECO:0000313" key="2">
    <source>
        <dbReference type="Proteomes" id="UP001054837"/>
    </source>
</evidence>
<accession>A0AAV4SU31</accession>
<dbReference type="AlphaFoldDB" id="A0AAV4SU31"/>
<dbReference type="Proteomes" id="UP001054837">
    <property type="component" value="Unassembled WGS sequence"/>
</dbReference>
<name>A0AAV4SU31_9ARAC</name>
<sequence>MVIENVHRYHLPPGSNYRYGTSLGANLHLSKFRLPDSGIFNDKIPSTFEQVNGLHHNVPSSHPGFRADLAWITRVDEKMTKIAEPPSKTFENRTPDNPL</sequence>